<evidence type="ECO:0000256" key="1">
    <source>
        <dbReference type="ARBA" id="ARBA00022737"/>
    </source>
</evidence>
<keyword evidence="5" id="KW-1185">Reference proteome</keyword>
<evidence type="ECO:0000256" key="2">
    <source>
        <dbReference type="ARBA" id="ARBA00023043"/>
    </source>
</evidence>
<dbReference type="PROSITE" id="PS50088">
    <property type="entry name" value="ANK_REPEAT"/>
    <property type="match status" value="2"/>
</dbReference>
<dbReference type="RefSeq" id="WP_230216898.1">
    <property type="nucleotide sequence ID" value="NZ_JAJKFT010000004.1"/>
</dbReference>
<protein>
    <submittedName>
        <fullName evidence="4">Ankyrin repeat domain-containing protein</fullName>
    </submittedName>
</protein>
<feature type="repeat" description="ANK" evidence="3">
    <location>
        <begin position="86"/>
        <end position="119"/>
    </location>
</feature>
<keyword evidence="2 3" id="KW-0040">ANK repeat</keyword>
<dbReference type="Proteomes" id="UP001139103">
    <property type="component" value="Unassembled WGS sequence"/>
</dbReference>
<name>A0A9X1MLC1_9BACT</name>
<accession>A0A9X1MLC1</accession>
<dbReference type="InterPro" id="IPR002110">
    <property type="entry name" value="Ankyrin_rpt"/>
</dbReference>
<evidence type="ECO:0000313" key="5">
    <source>
        <dbReference type="Proteomes" id="UP001139103"/>
    </source>
</evidence>
<keyword evidence="1" id="KW-0677">Repeat</keyword>
<dbReference type="SMART" id="SM00248">
    <property type="entry name" value="ANK"/>
    <property type="match status" value="2"/>
</dbReference>
<evidence type="ECO:0000256" key="3">
    <source>
        <dbReference type="PROSITE-ProRule" id="PRU00023"/>
    </source>
</evidence>
<dbReference type="SUPFAM" id="SSF48403">
    <property type="entry name" value="Ankyrin repeat"/>
    <property type="match status" value="1"/>
</dbReference>
<dbReference type="InterPro" id="IPR036770">
    <property type="entry name" value="Ankyrin_rpt-contain_sf"/>
</dbReference>
<dbReference type="PANTHER" id="PTHR24201:SF14">
    <property type="entry name" value="CYCLIN-DEPENDENT KINASE 4 INHIBITOR C-LIKE"/>
    <property type="match status" value="1"/>
</dbReference>
<dbReference type="Pfam" id="PF12796">
    <property type="entry name" value="Ank_2"/>
    <property type="match status" value="1"/>
</dbReference>
<organism evidence="4 5">
    <name type="scientific">Blastopirellula sediminis</name>
    <dbReference type="NCBI Taxonomy" id="2894196"/>
    <lineage>
        <taxon>Bacteria</taxon>
        <taxon>Pseudomonadati</taxon>
        <taxon>Planctomycetota</taxon>
        <taxon>Planctomycetia</taxon>
        <taxon>Pirellulales</taxon>
        <taxon>Pirellulaceae</taxon>
        <taxon>Blastopirellula</taxon>
    </lineage>
</organism>
<dbReference type="PROSITE" id="PS50297">
    <property type="entry name" value="ANK_REP_REGION"/>
    <property type="match status" value="1"/>
</dbReference>
<gene>
    <name evidence="4" type="ORF">LOC68_06365</name>
</gene>
<dbReference type="EMBL" id="JAJKFT010000004">
    <property type="protein sequence ID" value="MCC9628012.1"/>
    <property type="molecule type" value="Genomic_DNA"/>
</dbReference>
<dbReference type="InterPro" id="IPR050776">
    <property type="entry name" value="Ank_Repeat/CDKN_Inhibitor"/>
</dbReference>
<feature type="repeat" description="ANK" evidence="3">
    <location>
        <begin position="120"/>
        <end position="152"/>
    </location>
</feature>
<proteinExistence type="predicted"/>
<comment type="caution">
    <text evidence="4">The sequence shown here is derived from an EMBL/GenBank/DDBJ whole genome shotgun (WGS) entry which is preliminary data.</text>
</comment>
<dbReference type="PANTHER" id="PTHR24201">
    <property type="entry name" value="ANK_REP_REGION DOMAIN-CONTAINING PROTEIN"/>
    <property type="match status" value="1"/>
</dbReference>
<evidence type="ECO:0000313" key="4">
    <source>
        <dbReference type="EMBL" id="MCC9628012.1"/>
    </source>
</evidence>
<reference evidence="4" key="1">
    <citation type="submission" date="2021-11" db="EMBL/GenBank/DDBJ databases">
        <title>Genome sequence.</title>
        <authorList>
            <person name="Sun Q."/>
        </authorList>
    </citation>
    <scope>NUCLEOTIDE SEQUENCE</scope>
    <source>
        <strain evidence="4">JC732</strain>
    </source>
</reference>
<dbReference type="Gene3D" id="1.25.40.20">
    <property type="entry name" value="Ankyrin repeat-containing domain"/>
    <property type="match status" value="1"/>
</dbReference>
<sequence length="192" mass="19831">MLMFLRFAAQFAICAALLAIVGMAGLFAMTPPVESPPLVSSAGVPLDKEASAQLIDEIFQAVRDDDAAKVRQFLTDGHSPNVRSPRGDTLLIVAAYRDSGDVVAELLKTDGVDLDAQNRAGLTAVSGAAFKGHDETLKALISAGANVNSTSPTQQTAIMFAKMAGKTSTVKILEEAGARESSGSAPASPAAK</sequence>
<dbReference type="AlphaFoldDB" id="A0A9X1MLC1"/>